<gene>
    <name evidence="3" type="ORF">DUNSADRAFT_4822</name>
</gene>
<sequence>MISSAWGDPELSDLDILLYVKDTTGERDTAETKRNERSIPVHKVILAASSKYFEAKIKRWMNDQPASGPADGMESLSEEISKLSTAHVKPMLKVACSSPEEQDAGEACLRTMYLQNCPLDGEVASLDPDKSISFLVQVARWGDEWQSECIARHCQAGLATLTEAKAFCARHVNMLFEEMPSYLRGAEVRGVVADACSRWLLKNFEDVHVVVTNEGKRAAFCELCPEAVILWAGMDNLCAASENDVAIALAYWASGEQGCRCEKGVLKRLSLSLRVSKLTKTFRFLVLPRLPFFTEHEELNCLNLGECAPLPCYNENIIPYYKKHMSAWYEKYARMGILSEGSGDSRYTCTWKIPQAVLRQNFREEGVYEGPLLYIKGFLLRLTCQVDIDIDNQDFYLRVWIFPEGSAVIPGPEFVAVALKLVQASVVAQVSEQQKVEDIMVPTYYGKDFVRNFRCGKFNISDVINLGDGLEAECIITISVYDVE</sequence>
<dbReference type="CDD" id="cd18186">
    <property type="entry name" value="BTB_POZ_ZBTB_KLHL-like"/>
    <property type="match status" value="1"/>
</dbReference>
<dbReference type="InterPro" id="IPR011333">
    <property type="entry name" value="SKP1/BTB/POZ_sf"/>
</dbReference>
<comment type="caution">
    <text evidence="3">The sequence shown here is derived from an EMBL/GenBank/DDBJ whole genome shotgun (WGS) entry which is preliminary data.</text>
</comment>
<keyword evidence="4" id="KW-1185">Reference proteome</keyword>
<dbReference type="PROSITE" id="PS50097">
    <property type="entry name" value="BTB"/>
    <property type="match status" value="1"/>
</dbReference>
<dbReference type="Proteomes" id="UP000815325">
    <property type="component" value="Unassembled WGS sequence"/>
</dbReference>
<reference evidence="3" key="1">
    <citation type="submission" date="2017-08" db="EMBL/GenBank/DDBJ databases">
        <authorList>
            <person name="Polle J.E."/>
            <person name="Barry K."/>
            <person name="Cushman J."/>
            <person name="Schmutz J."/>
            <person name="Tran D."/>
            <person name="Hathwaick L.T."/>
            <person name="Yim W.C."/>
            <person name="Jenkins J."/>
            <person name="Mckie-Krisberg Z.M."/>
            <person name="Prochnik S."/>
            <person name="Lindquist E."/>
            <person name="Dockter R.B."/>
            <person name="Adam C."/>
            <person name="Molina H."/>
            <person name="Bunkerborg J."/>
            <person name="Jin E."/>
            <person name="Buchheim M."/>
            <person name="Magnuson J."/>
        </authorList>
    </citation>
    <scope>NUCLEOTIDE SEQUENCE</scope>
    <source>
        <strain evidence="3">CCAP 19/18</strain>
    </source>
</reference>
<evidence type="ECO:0000313" key="3">
    <source>
        <dbReference type="EMBL" id="KAF5837099.1"/>
    </source>
</evidence>
<comment type="pathway">
    <text evidence="1">Protein modification; protein ubiquitination.</text>
</comment>
<proteinExistence type="predicted"/>
<evidence type="ECO:0000259" key="2">
    <source>
        <dbReference type="PROSITE" id="PS50097"/>
    </source>
</evidence>
<organism evidence="3 4">
    <name type="scientific">Dunaliella salina</name>
    <name type="common">Green alga</name>
    <name type="synonym">Protococcus salinus</name>
    <dbReference type="NCBI Taxonomy" id="3046"/>
    <lineage>
        <taxon>Eukaryota</taxon>
        <taxon>Viridiplantae</taxon>
        <taxon>Chlorophyta</taxon>
        <taxon>core chlorophytes</taxon>
        <taxon>Chlorophyceae</taxon>
        <taxon>CS clade</taxon>
        <taxon>Chlamydomonadales</taxon>
        <taxon>Dunaliellaceae</taxon>
        <taxon>Dunaliella</taxon>
    </lineage>
</organism>
<dbReference type="EMBL" id="MU069628">
    <property type="protein sequence ID" value="KAF5837099.1"/>
    <property type="molecule type" value="Genomic_DNA"/>
</dbReference>
<protein>
    <recommendedName>
        <fullName evidence="2">BTB domain-containing protein</fullName>
    </recommendedName>
</protein>
<evidence type="ECO:0000313" key="4">
    <source>
        <dbReference type="Proteomes" id="UP000815325"/>
    </source>
</evidence>
<evidence type="ECO:0000256" key="1">
    <source>
        <dbReference type="ARBA" id="ARBA00004906"/>
    </source>
</evidence>
<dbReference type="Gene3D" id="3.30.710.10">
    <property type="entry name" value="Potassium Channel Kv1.1, Chain A"/>
    <property type="match status" value="1"/>
</dbReference>
<feature type="domain" description="BTB" evidence="2">
    <location>
        <begin position="14"/>
        <end position="93"/>
    </location>
</feature>
<accession>A0ABQ7GR58</accession>
<dbReference type="InterPro" id="IPR000210">
    <property type="entry name" value="BTB/POZ_dom"/>
</dbReference>
<name>A0ABQ7GR58_DUNSA</name>